<evidence type="ECO:0000256" key="1">
    <source>
        <dbReference type="SAM" id="MobiDB-lite"/>
    </source>
</evidence>
<comment type="caution">
    <text evidence="3">The sequence shown here is derived from an EMBL/GenBank/DDBJ whole genome shotgun (WGS) entry which is preliminary data.</text>
</comment>
<accession>A0ABW9AWZ1</accession>
<dbReference type="InterPro" id="IPR024408">
    <property type="entry name" value="Muramidase"/>
</dbReference>
<feature type="domain" description="N-acetylmuramidase" evidence="2">
    <location>
        <begin position="267"/>
        <end position="461"/>
    </location>
</feature>
<evidence type="ECO:0000259" key="2">
    <source>
        <dbReference type="Pfam" id="PF11860"/>
    </source>
</evidence>
<proteinExistence type="predicted"/>
<dbReference type="RefSeq" id="WP_408179272.1">
    <property type="nucleotide sequence ID" value="NZ_JAQQEZ010000020.1"/>
</dbReference>
<sequence>MNKPHHKGNAPTHPKAPPSPFVEVIIVFRDALNHPIEGLAVRVAAGTGAPQAAAWTIGPETDEPAVPFAPESDTPAPVATVTNSTDAVTDGDGYAITIHNAARDQPLDVLVRNRHGQYVLKATVTPTKDIVAYAITSPEYHLEAATQLTPKDAFEQDLTIPVMKDGEIMTMHRLVNEFGPYIGSAQKVTEQGKVKKDFPTKKKEVQTDPATERPKTSITIEHHYRVVDTGMPRTIAINLLASRLNFPKTLDISDAKYAEIARKINCEVAAVRAVAETESSGSGFCDNGLPKIRFERHYFLRASLPENKRASGVWQKQKNPFPKVPDLSWPKSGGYSVGEPLDDGTWTHSDRDVMYQYERMIRAANLNSDAALMACSWGAFQVMGYFYKECGYSSPEALANSVMTGINEQLDLFFAYVSYVSPIALDALKHKNWQSFAQAYNGADCPPSYAATMKKNYDKYK</sequence>
<name>A0ABW9AWZ1_9BURK</name>
<dbReference type="EMBL" id="JAQQEZ010000020">
    <property type="protein sequence ID" value="MFM0004428.1"/>
    <property type="molecule type" value="Genomic_DNA"/>
</dbReference>
<evidence type="ECO:0000313" key="4">
    <source>
        <dbReference type="Proteomes" id="UP001629230"/>
    </source>
</evidence>
<gene>
    <name evidence="3" type="ORF">PQR57_25810</name>
</gene>
<feature type="region of interest" description="Disordered" evidence="1">
    <location>
        <begin position="192"/>
        <end position="214"/>
    </location>
</feature>
<keyword evidence="4" id="KW-1185">Reference proteome</keyword>
<reference evidence="3 4" key="1">
    <citation type="journal article" date="2024" name="Chem. Sci.">
        <title>Discovery of megapolipeptins by genome mining of a Burkholderiales bacteria collection.</title>
        <authorList>
            <person name="Paulo B.S."/>
            <person name="Recchia M.J.J."/>
            <person name="Lee S."/>
            <person name="Fergusson C.H."/>
            <person name="Romanowski S.B."/>
            <person name="Hernandez A."/>
            <person name="Krull N."/>
            <person name="Liu D.Y."/>
            <person name="Cavanagh H."/>
            <person name="Bos A."/>
            <person name="Gray C.A."/>
            <person name="Murphy B.T."/>
            <person name="Linington R.G."/>
            <person name="Eustaquio A.S."/>
        </authorList>
    </citation>
    <scope>NUCLEOTIDE SEQUENCE [LARGE SCALE GENOMIC DNA]</scope>
    <source>
        <strain evidence="3 4">RL17-350-BIC-A</strain>
    </source>
</reference>
<dbReference type="Proteomes" id="UP001629230">
    <property type="component" value="Unassembled WGS sequence"/>
</dbReference>
<protein>
    <submittedName>
        <fullName evidence="3">N-acetylmuramidase family protein</fullName>
    </submittedName>
</protein>
<evidence type="ECO:0000313" key="3">
    <source>
        <dbReference type="EMBL" id="MFM0004428.1"/>
    </source>
</evidence>
<dbReference type="Pfam" id="PF11860">
    <property type="entry name" value="Muramidase"/>
    <property type="match status" value="1"/>
</dbReference>
<organism evidence="3 4">
    <name type="scientific">Paraburkholderia dipogonis</name>
    <dbReference type="NCBI Taxonomy" id="1211383"/>
    <lineage>
        <taxon>Bacteria</taxon>
        <taxon>Pseudomonadati</taxon>
        <taxon>Pseudomonadota</taxon>
        <taxon>Betaproteobacteria</taxon>
        <taxon>Burkholderiales</taxon>
        <taxon>Burkholderiaceae</taxon>
        <taxon>Paraburkholderia</taxon>
    </lineage>
</organism>